<comment type="caution">
    <text evidence="2">The sequence shown here is derived from an EMBL/GenBank/DDBJ whole genome shotgun (WGS) entry which is preliminary data.</text>
</comment>
<dbReference type="AlphaFoldDB" id="A0AA36N1S3"/>
<feature type="transmembrane region" description="Helical" evidence="1">
    <location>
        <begin position="12"/>
        <end position="36"/>
    </location>
</feature>
<keyword evidence="1" id="KW-0812">Transmembrane</keyword>
<keyword evidence="1" id="KW-1133">Transmembrane helix</keyword>
<protein>
    <submittedName>
        <fullName evidence="2">Uncharacterized protein</fullName>
    </submittedName>
</protein>
<name>A0AA36N1S3_9DINO</name>
<evidence type="ECO:0000313" key="2">
    <source>
        <dbReference type="EMBL" id="CAJ1387549.1"/>
    </source>
</evidence>
<dbReference type="Proteomes" id="UP001178507">
    <property type="component" value="Unassembled WGS sequence"/>
</dbReference>
<sequence length="161" mass="17558">MPCVVLGAGHTVVAVVLNFAWLDVRWGLTTLVFALFQQLGLSRHNPRGFNVARFTAVLLNSVLVMVVGVVVLSLATVSVDSNWSAFCVEGQPGCKYYEVPMLNANVTSPLECDRHYRYGKRGHLSISDFALFSALAYESEDLISSVQLESGTKTAESRESA</sequence>
<proteinExistence type="predicted"/>
<evidence type="ECO:0000256" key="1">
    <source>
        <dbReference type="SAM" id="Phobius"/>
    </source>
</evidence>
<dbReference type="EMBL" id="CAUJNA010001535">
    <property type="protein sequence ID" value="CAJ1387549.1"/>
    <property type="molecule type" value="Genomic_DNA"/>
</dbReference>
<evidence type="ECO:0000313" key="3">
    <source>
        <dbReference type="Proteomes" id="UP001178507"/>
    </source>
</evidence>
<organism evidence="2 3">
    <name type="scientific">Effrenium voratum</name>
    <dbReference type="NCBI Taxonomy" id="2562239"/>
    <lineage>
        <taxon>Eukaryota</taxon>
        <taxon>Sar</taxon>
        <taxon>Alveolata</taxon>
        <taxon>Dinophyceae</taxon>
        <taxon>Suessiales</taxon>
        <taxon>Symbiodiniaceae</taxon>
        <taxon>Effrenium</taxon>
    </lineage>
</organism>
<keyword evidence="1" id="KW-0472">Membrane</keyword>
<keyword evidence="3" id="KW-1185">Reference proteome</keyword>
<accession>A0AA36N1S3</accession>
<gene>
    <name evidence="2" type="ORF">EVOR1521_LOCUS13607</name>
</gene>
<reference evidence="2" key="1">
    <citation type="submission" date="2023-08" db="EMBL/GenBank/DDBJ databases">
        <authorList>
            <person name="Chen Y."/>
            <person name="Shah S."/>
            <person name="Dougan E. K."/>
            <person name="Thang M."/>
            <person name="Chan C."/>
        </authorList>
    </citation>
    <scope>NUCLEOTIDE SEQUENCE</scope>
</reference>
<feature type="transmembrane region" description="Helical" evidence="1">
    <location>
        <begin position="57"/>
        <end position="77"/>
    </location>
</feature>